<organism evidence="1 2">
    <name type="scientific">Rahnella perminowiae</name>
    <dbReference type="NCBI Taxonomy" id="2816244"/>
    <lineage>
        <taxon>Bacteria</taxon>
        <taxon>Pseudomonadati</taxon>
        <taxon>Pseudomonadota</taxon>
        <taxon>Gammaproteobacteria</taxon>
        <taxon>Enterobacterales</taxon>
        <taxon>Yersiniaceae</taxon>
        <taxon>Rahnella</taxon>
    </lineage>
</organism>
<accession>A0ABS6KZ14</accession>
<comment type="caution">
    <text evidence="1">The sequence shown here is derived from an EMBL/GenBank/DDBJ whole genome shotgun (WGS) entry which is preliminary data.</text>
</comment>
<proteinExistence type="predicted"/>
<sequence length="295" mass="34981">MKSYKMALKKVEYKLKLVRTFFISDLRYRMRKHQQEFRRVPDFENPQSLNEKINNRMIFERDPFFTMLADKIAVREYVKKKIGDDYLVPLLGVFERAELIDLSHLPERFVLKCSHDSGSAIICKNKHQFDERAAKKKLNDHLNRNMYYVTREWHYKDIKPYIICEKFIDVFGGKPLHLIPEVYRVHCFSGKAHITEADFTDAMNNEYVNVYDPHWKILPLTMGYNNSPHEIAEPVLYRHMIGLAEKLAEGIAYCRVDFIADASQIYFSEITLTPCNGRIQISPVHWDYFLGELWV</sequence>
<keyword evidence="2" id="KW-1185">Reference proteome</keyword>
<reference evidence="1 2" key="1">
    <citation type="submission" date="2021-03" db="EMBL/GenBank/DDBJ databases">
        <title>Five novel Rahnella species.</title>
        <authorList>
            <person name="Brady C."/>
            <person name="Asselin J."/>
            <person name="Beer S."/>
            <person name="Bruberg M.B."/>
            <person name="Crampton B."/>
            <person name="Venter S."/>
            <person name="Arnold D."/>
            <person name="Denman S."/>
        </authorList>
    </citation>
    <scope>NUCLEOTIDE SEQUENCE [LARGE SCALE GENOMIC DNA]</scope>
    <source>
        <strain evidence="1 2">L72c</strain>
    </source>
</reference>
<dbReference type="Pfam" id="PF14305">
    <property type="entry name" value="ATPgrasp_TupA"/>
    <property type="match status" value="1"/>
</dbReference>
<protein>
    <submittedName>
        <fullName evidence="1">Glycosyltransferase</fullName>
    </submittedName>
</protein>
<gene>
    <name evidence="1" type="ORF">J1786_07605</name>
</gene>
<dbReference type="RefSeq" id="WP_217138036.1">
    <property type="nucleotide sequence ID" value="NZ_JAFMOT010000175.1"/>
</dbReference>
<dbReference type="EMBL" id="JAFMOU010000064">
    <property type="protein sequence ID" value="MBU9834678.1"/>
    <property type="molecule type" value="Genomic_DNA"/>
</dbReference>
<dbReference type="InterPro" id="IPR029465">
    <property type="entry name" value="ATPgrasp_TupA"/>
</dbReference>
<name>A0ABS6KZ14_9GAMM</name>
<evidence type="ECO:0000313" key="2">
    <source>
        <dbReference type="Proteomes" id="UP000699865"/>
    </source>
</evidence>
<evidence type="ECO:0000313" key="1">
    <source>
        <dbReference type="EMBL" id="MBU9834678.1"/>
    </source>
</evidence>
<dbReference type="Proteomes" id="UP000699865">
    <property type="component" value="Unassembled WGS sequence"/>
</dbReference>